<accession>A0AAE0U6V0</accession>
<keyword evidence="2" id="KW-1185">Reference proteome</keyword>
<proteinExistence type="predicted"/>
<protein>
    <submittedName>
        <fullName evidence="1">Uncharacterized protein</fullName>
    </submittedName>
</protein>
<name>A0AAE0U6V0_9PEZI</name>
<evidence type="ECO:0000313" key="1">
    <source>
        <dbReference type="EMBL" id="KAK3393111.1"/>
    </source>
</evidence>
<dbReference type="Proteomes" id="UP001285441">
    <property type="component" value="Unassembled WGS sequence"/>
</dbReference>
<sequence length="140" mass="15624">MPGVSRVFKGSSQELVFLLLSGFWYTYSLELWVRPAPRGYIGSPVETINTPPDRGFLRPRLSIYARVLVGDRHCLSLGITCKKCVIIRLNDIMKGTKYSLAFVTGDGKTFACRNMGKTKAGHCSVRLRELVRCTALPLVL</sequence>
<dbReference type="AlphaFoldDB" id="A0AAE0U6V0"/>
<reference evidence="1" key="2">
    <citation type="submission" date="2023-06" db="EMBL/GenBank/DDBJ databases">
        <authorList>
            <consortium name="Lawrence Berkeley National Laboratory"/>
            <person name="Haridas S."/>
            <person name="Hensen N."/>
            <person name="Bonometti L."/>
            <person name="Westerberg I."/>
            <person name="Brannstrom I.O."/>
            <person name="Guillou S."/>
            <person name="Cros-Aarteil S."/>
            <person name="Calhoun S."/>
            <person name="Kuo A."/>
            <person name="Mondo S."/>
            <person name="Pangilinan J."/>
            <person name="Riley R."/>
            <person name="LaButti K."/>
            <person name="Andreopoulos B."/>
            <person name="Lipzen A."/>
            <person name="Chen C."/>
            <person name="Yanf M."/>
            <person name="Daum C."/>
            <person name="Ng V."/>
            <person name="Clum A."/>
            <person name="Steindorff A."/>
            <person name="Ohm R."/>
            <person name="Martin F."/>
            <person name="Silar P."/>
            <person name="Natvig D."/>
            <person name="Lalanne C."/>
            <person name="Gautier V."/>
            <person name="Ament-velasquez S.L."/>
            <person name="Kruys A."/>
            <person name="Hutchinson M.I."/>
            <person name="Powell A.J."/>
            <person name="Barry K."/>
            <person name="Miller A.N."/>
            <person name="Grigoriev I.V."/>
            <person name="Debuchy R."/>
            <person name="Gladieux P."/>
            <person name="Thoren M.H."/>
            <person name="Johannesson H."/>
        </authorList>
    </citation>
    <scope>NUCLEOTIDE SEQUENCE</scope>
    <source>
        <strain evidence="1">CBS 232.78</strain>
    </source>
</reference>
<organism evidence="1 2">
    <name type="scientific">Podospora didyma</name>
    <dbReference type="NCBI Taxonomy" id="330526"/>
    <lineage>
        <taxon>Eukaryota</taxon>
        <taxon>Fungi</taxon>
        <taxon>Dikarya</taxon>
        <taxon>Ascomycota</taxon>
        <taxon>Pezizomycotina</taxon>
        <taxon>Sordariomycetes</taxon>
        <taxon>Sordariomycetidae</taxon>
        <taxon>Sordariales</taxon>
        <taxon>Podosporaceae</taxon>
        <taxon>Podospora</taxon>
    </lineage>
</organism>
<comment type="caution">
    <text evidence="1">The sequence shown here is derived from an EMBL/GenBank/DDBJ whole genome shotgun (WGS) entry which is preliminary data.</text>
</comment>
<dbReference type="EMBL" id="JAULSW010000001">
    <property type="protein sequence ID" value="KAK3393111.1"/>
    <property type="molecule type" value="Genomic_DNA"/>
</dbReference>
<evidence type="ECO:0000313" key="2">
    <source>
        <dbReference type="Proteomes" id="UP001285441"/>
    </source>
</evidence>
<gene>
    <name evidence="1" type="ORF">B0H63DRAFT_457441</name>
</gene>
<reference evidence="1" key="1">
    <citation type="journal article" date="2023" name="Mol. Phylogenet. Evol.">
        <title>Genome-scale phylogeny and comparative genomics of the fungal order Sordariales.</title>
        <authorList>
            <person name="Hensen N."/>
            <person name="Bonometti L."/>
            <person name="Westerberg I."/>
            <person name="Brannstrom I.O."/>
            <person name="Guillou S."/>
            <person name="Cros-Aarteil S."/>
            <person name="Calhoun S."/>
            <person name="Haridas S."/>
            <person name="Kuo A."/>
            <person name="Mondo S."/>
            <person name="Pangilinan J."/>
            <person name="Riley R."/>
            <person name="LaButti K."/>
            <person name="Andreopoulos B."/>
            <person name="Lipzen A."/>
            <person name="Chen C."/>
            <person name="Yan M."/>
            <person name="Daum C."/>
            <person name="Ng V."/>
            <person name="Clum A."/>
            <person name="Steindorff A."/>
            <person name="Ohm R.A."/>
            <person name="Martin F."/>
            <person name="Silar P."/>
            <person name="Natvig D.O."/>
            <person name="Lalanne C."/>
            <person name="Gautier V."/>
            <person name="Ament-Velasquez S.L."/>
            <person name="Kruys A."/>
            <person name="Hutchinson M.I."/>
            <person name="Powell A.J."/>
            <person name="Barry K."/>
            <person name="Miller A.N."/>
            <person name="Grigoriev I.V."/>
            <person name="Debuchy R."/>
            <person name="Gladieux P."/>
            <person name="Hiltunen Thoren M."/>
            <person name="Johannesson H."/>
        </authorList>
    </citation>
    <scope>NUCLEOTIDE SEQUENCE</scope>
    <source>
        <strain evidence="1">CBS 232.78</strain>
    </source>
</reference>